<gene>
    <name evidence="5" type="ORF">N495_17270</name>
</gene>
<dbReference type="PANTHER" id="PTHR42953:SF1">
    <property type="entry name" value="METAL-BINDING PROTEIN HI_0362-RELATED"/>
    <property type="match status" value="1"/>
</dbReference>
<dbReference type="Proteomes" id="UP000032250">
    <property type="component" value="Unassembled WGS sequence"/>
</dbReference>
<proteinExistence type="predicted"/>
<keyword evidence="4" id="KW-0732">Signal</keyword>
<dbReference type="RefSeq" id="WP_043032552.1">
    <property type="nucleotide sequence ID" value="NZ_JXSU01000008.1"/>
</dbReference>
<dbReference type="GO" id="GO:0030313">
    <property type="term" value="C:cell envelope"/>
    <property type="evidence" value="ECO:0007669"/>
    <property type="project" value="UniProtKB-SubCell"/>
</dbReference>
<evidence type="ECO:0000313" key="5">
    <source>
        <dbReference type="EMBL" id="KIS22209.1"/>
    </source>
</evidence>
<keyword evidence="2" id="KW-0813">Transport</keyword>
<dbReference type="SUPFAM" id="SSF53807">
    <property type="entry name" value="Helical backbone' metal receptor"/>
    <property type="match status" value="1"/>
</dbReference>
<evidence type="ECO:0000256" key="1">
    <source>
        <dbReference type="ARBA" id="ARBA00004196"/>
    </source>
</evidence>
<reference evidence="5 6" key="1">
    <citation type="submission" date="2014-06" db="EMBL/GenBank/DDBJ databases">
        <title>Genome characterization of distinct group I Clostridium botulinum lineages.</title>
        <authorList>
            <person name="Giordani F."/>
            <person name="Anselmo A."/>
            <person name="Fillo S."/>
            <person name="Palozzi A.M."/>
            <person name="Fortunato A."/>
            <person name="Gentile B."/>
            <person name="Ciammaruconi A."/>
            <person name="Anniballi F."/>
            <person name="De Medici D."/>
            <person name="Lista F."/>
        </authorList>
    </citation>
    <scope>NUCLEOTIDE SEQUENCE [LARGE SCALE GENOMIC DNA]</scope>
    <source>
        <strain evidence="5 6">B2 450</strain>
    </source>
</reference>
<dbReference type="OrthoDB" id="1929331at2"/>
<protein>
    <submittedName>
        <fullName evidence="5">Manganese ABC transporter substrate-binding protein</fullName>
    </submittedName>
</protein>
<dbReference type="Pfam" id="PF01297">
    <property type="entry name" value="ZnuA"/>
    <property type="match status" value="1"/>
</dbReference>
<dbReference type="GO" id="GO:0030001">
    <property type="term" value="P:metal ion transport"/>
    <property type="evidence" value="ECO:0007669"/>
    <property type="project" value="InterPro"/>
</dbReference>
<name>A0A0D1AGC4_CLOBO</name>
<evidence type="ECO:0000256" key="4">
    <source>
        <dbReference type="ARBA" id="ARBA00022729"/>
    </source>
</evidence>
<dbReference type="HOGENOM" id="CLU_905216_0_0_9"/>
<evidence type="ECO:0000313" key="6">
    <source>
        <dbReference type="Proteomes" id="UP000032250"/>
    </source>
</evidence>
<accession>A0A0D1AGC4</accession>
<organism evidence="5 6">
    <name type="scientific">Clostridium botulinum B2 450</name>
    <dbReference type="NCBI Taxonomy" id="1379739"/>
    <lineage>
        <taxon>Bacteria</taxon>
        <taxon>Bacillati</taxon>
        <taxon>Bacillota</taxon>
        <taxon>Clostridia</taxon>
        <taxon>Eubacteriales</taxon>
        <taxon>Clostridiaceae</taxon>
        <taxon>Clostridium</taxon>
    </lineage>
</organism>
<keyword evidence="3" id="KW-0479">Metal-binding</keyword>
<dbReference type="AlphaFoldDB" id="A0A0D1AGC4"/>
<sequence length="302" mass="35735">MKKTIIFIIGFMICINLFGCSKPNISDNEEENIKKEVYLDIATTDKNIYNIVKEIVKDKHYVEYIFKNREELINYKIKEDTLENIGSKDLFFYVGASFEPWIDEFLSKLDKSKVGVVNVSRGSKLMPYEKEVKFENKVLKDNPYYFLNLNNYKIVLSNTKNAIQDKDPSNRDFYEKNFSNILKRIEGYEEEFSKISDKTGEFVFIVDEDKLDYFIKYLNVNTLKIKRDEKDNITNEKEIEDICKKHKGKCVLLSSSNDILKNNKNLLDKYKIKPLLLKIYDNDILYEDMIQYNISLLKSTFK</sequence>
<evidence type="ECO:0000256" key="3">
    <source>
        <dbReference type="ARBA" id="ARBA00022723"/>
    </source>
</evidence>
<dbReference type="PANTHER" id="PTHR42953">
    <property type="entry name" value="HIGH-AFFINITY ZINC UPTAKE SYSTEM PROTEIN ZNUA-RELATED"/>
    <property type="match status" value="1"/>
</dbReference>
<dbReference type="InterPro" id="IPR050492">
    <property type="entry name" value="Bact_metal-bind_prot9"/>
</dbReference>
<evidence type="ECO:0000256" key="2">
    <source>
        <dbReference type="ARBA" id="ARBA00022448"/>
    </source>
</evidence>
<dbReference type="EMBL" id="JXSU01000008">
    <property type="protein sequence ID" value="KIS22209.1"/>
    <property type="molecule type" value="Genomic_DNA"/>
</dbReference>
<dbReference type="PATRIC" id="fig|1379739.3.peg.3833"/>
<dbReference type="InterPro" id="IPR006127">
    <property type="entry name" value="ZnuA-like"/>
</dbReference>
<comment type="subcellular location">
    <subcellularLocation>
        <location evidence="1">Cell envelope</location>
    </subcellularLocation>
</comment>
<comment type="caution">
    <text evidence="5">The sequence shown here is derived from an EMBL/GenBank/DDBJ whole genome shotgun (WGS) entry which is preliminary data.</text>
</comment>
<dbReference type="Gene3D" id="3.40.50.1980">
    <property type="entry name" value="Nitrogenase molybdenum iron protein domain"/>
    <property type="match status" value="1"/>
</dbReference>
<dbReference type="GO" id="GO:0046872">
    <property type="term" value="F:metal ion binding"/>
    <property type="evidence" value="ECO:0007669"/>
    <property type="project" value="UniProtKB-KW"/>
</dbReference>